<dbReference type="GeneID" id="36341423"/>
<dbReference type="Proteomes" id="UP000019149">
    <property type="component" value="Unassembled WGS sequence"/>
</dbReference>
<proteinExistence type="predicted"/>
<keyword evidence="2" id="KW-1185">Reference proteome</keyword>
<accession>W6UMV9</accession>
<dbReference type="EMBL" id="APAU02000044">
    <property type="protein sequence ID" value="EUB59457.1"/>
    <property type="molecule type" value="Genomic_DNA"/>
</dbReference>
<sequence length="343" mass="40527">MKWMAERWRRNRKGVAKTVFDPVNEGKHLILNAAVLGHLQVTMPFVLGRSHIKIPFEIKSVNTDGRKCFQKCINSFTNRPKGFIILKGLLKLCKKNDHQVRLKPILADVHQMLGLKAFCQIVVKHHLPNQSRRWSELTNLEKKSLSLLIKNYSFYIKMKLKMCLCISSRVYLFFKAYNFVQCSTFLTSLQWIFPLIKLLFIIKKNFFPFVSSYFAPCTSFLEQIMRKSKEWRNWHPPNSMFRHLKEEKGRENKENYFQFVNISAFLKIPVSITKSCLKLKFKRAGEMVDHYPKKCFCWKNFRSDQAGDACHAMGNAAISWRERELSYIFLLPLKGLLHYQKRE</sequence>
<evidence type="ECO:0000313" key="1">
    <source>
        <dbReference type="EMBL" id="EUB59457.1"/>
    </source>
</evidence>
<gene>
    <name evidence="1" type="ORF">EGR_05708</name>
</gene>
<evidence type="ECO:0000313" key="2">
    <source>
        <dbReference type="Proteomes" id="UP000019149"/>
    </source>
</evidence>
<organism evidence="1 2">
    <name type="scientific">Echinococcus granulosus</name>
    <name type="common">Hydatid tapeworm</name>
    <dbReference type="NCBI Taxonomy" id="6210"/>
    <lineage>
        <taxon>Eukaryota</taxon>
        <taxon>Metazoa</taxon>
        <taxon>Spiralia</taxon>
        <taxon>Lophotrochozoa</taxon>
        <taxon>Platyhelminthes</taxon>
        <taxon>Cestoda</taxon>
        <taxon>Eucestoda</taxon>
        <taxon>Cyclophyllidea</taxon>
        <taxon>Taeniidae</taxon>
        <taxon>Echinococcus</taxon>
        <taxon>Echinococcus granulosus group</taxon>
    </lineage>
</organism>
<reference evidence="1 2" key="1">
    <citation type="journal article" date="2013" name="Nat. Genet.">
        <title>The genome of the hydatid tapeworm Echinococcus granulosus.</title>
        <authorList>
            <person name="Zheng H."/>
            <person name="Zhang W."/>
            <person name="Zhang L."/>
            <person name="Zhang Z."/>
            <person name="Li J."/>
            <person name="Lu G."/>
            <person name="Zhu Y."/>
            <person name="Wang Y."/>
            <person name="Huang Y."/>
            <person name="Liu J."/>
            <person name="Kang H."/>
            <person name="Chen J."/>
            <person name="Wang L."/>
            <person name="Chen A."/>
            <person name="Yu S."/>
            <person name="Gao Z."/>
            <person name="Jin L."/>
            <person name="Gu W."/>
            <person name="Wang Z."/>
            <person name="Zhao L."/>
            <person name="Shi B."/>
            <person name="Wen H."/>
            <person name="Lin R."/>
            <person name="Jones M.K."/>
            <person name="Brejova B."/>
            <person name="Vinar T."/>
            <person name="Zhao G."/>
            <person name="McManus D.P."/>
            <person name="Chen Z."/>
            <person name="Zhou Y."/>
            <person name="Wang S."/>
        </authorList>
    </citation>
    <scope>NUCLEOTIDE SEQUENCE [LARGE SCALE GENOMIC DNA]</scope>
</reference>
<protein>
    <submittedName>
        <fullName evidence="1">Uncharacterized protein</fullName>
    </submittedName>
</protein>
<dbReference type="CTD" id="36341423"/>
<name>W6UMV9_ECHGR</name>
<dbReference type="KEGG" id="egl:EGR_05708"/>
<comment type="caution">
    <text evidence="1">The sequence shown here is derived from an EMBL/GenBank/DDBJ whole genome shotgun (WGS) entry which is preliminary data.</text>
</comment>
<dbReference type="AlphaFoldDB" id="W6UMV9"/>
<dbReference type="RefSeq" id="XP_024350653.1">
    <property type="nucleotide sequence ID" value="XM_024494957.1"/>
</dbReference>